<feature type="compositionally biased region" description="Polar residues" evidence="1">
    <location>
        <begin position="7"/>
        <end position="35"/>
    </location>
</feature>
<sequence length="1190" mass="134946">MKGGNKHVNQSRQPFRVLQNPSADVGSSTHIDDTTNVSTLPKEARVIQDNVTDHVNPLNNEYHGLSASVKESNLRSVMNPSSETEYDVKENVWSGNLAGITTSQFGSNNSDPSLPKGVGIRVLTQAGRFVSTLSCMDNTGPSVVSLFTRFGDVPLGSSFTTIVPDDIGASSKPTSSKQDSATKGEASKFMFTKVDNVFEGVDISMPHRMVKFHDVPLEVFDERRSSFARCLIEVSSDEPLKENITIGIPLLEGEGYSKEVIRVEYEWKPPRCDKCKIFGHFLDSCSRNIKAAKKVDTVDDGFQQVSRRKKPSQNVASNLKTQGSRSELQPESHVDVSIVYDTCQKVCKWWKWISNGSLCNKGSRIILDWNDDIVDVGIMSQTNLVMHVQISVRASNKALFCSFVYADNYYIDQIAIWLNLEMHYVLMRDKPWTLMGDFKAPLNLEDHSCGGYELNVAMRYFKECVNRIEVMDINCIGLYFTWNQKPKGSNGVLKKIDRIMGNLKFNDDYPGSFAIFQLYHISDHSSCILRIPKVPKPKPKPFKFSNFLINKDGFRQIVEAGCNLDIDGFNMYRVVKWLKGLKSHFRKLLHDQGNLHDRVIKLHFDIDEAQKAIDKDPSSSALCEEHAHYLVAFKEAVLDEECFLKQKSKVEWLNTGDSNTAYFHRIVKRGHGFGNQECCVFHGDDKAPGPDGFTTAFFKKAWDVVGTDITCAIRVFFVNGKLLKELNYTSISLIPKVTTPDRINDYRHISCCNVLYKCISKIIANLLKEGLGDLVSINQSAFVPGRRISDNILLTQELMRNYHRKRGPPRCAFKVDIQKACDTVDWSFLRTILLGFGFHITMVQWIMACVTGASFFVCVNGNLHGWFNGKRKLRQGDPLLPYLFTLVMEVLTLILQLRVRNSNVFQGNPSSVSVIMDALEEFNNVSGLVLSIPKSTAFFCNVPNAIKAAILSSMPFVEGTLPVRVQLIRSVLYSMHIYFASIFILPARIIHDLEQLMCGFLWCQEEMKKGKGKVVGESVCKPKTEGGLDIQCIDDFNIALMITHIWCLLTYKESLWVKWVHSYKLNGRNFWDVPCLGDKLKIQDRLWQWDVSPSIDLNLLGCPLCNMVPDSHDHLFFECSFSSHVWSKERNGRLFKKKISSPNQIVHAILSMVRLKLVTFKFKMMSTRSRMLLDRWKIPSYCVVHDGSFK</sequence>
<organism evidence="4">
    <name type="scientific">Tanacetum cinerariifolium</name>
    <name type="common">Dalmatian daisy</name>
    <name type="synonym">Chrysanthemum cinerariifolium</name>
    <dbReference type="NCBI Taxonomy" id="118510"/>
    <lineage>
        <taxon>Eukaryota</taxon>
        <taxon>Viridiplantae</taxon>
        <taxon>Streptophyta</taxon>
        <taxon>Embryophyta</taxon>
        <taxon>Tracheophyta</taxon>
        <taxon>Spermatophyta</taxon>
        <taxon>Magnoliopsida</taxon>
        <taxon>eudicotyledons</taxon>
        <taxon>Gunneridae</taxon>
        <taxon>Pentapetalae</taxon>
        <taxon>asterids</taxon>
        <taxon>campanulids</taxon>
        <taxon>Asterales</taxon>
        <taxon>Asteraceae</taxon>
        <taxon>Asteroideae</taxon>
        <taxon>Anthemideae</taxon>
        <taxon>Anthemidinae</taxon>
        <taxon>Tanacetum</taxon>
    </lineage>
</organism>
<accession>A0A6L2K3V3</accession>
<dbReference type="SUPFAM" id="SSF56219">
    <property type="entry name" value="DNase I-like"/>
    <property type="match status" value="1"/>
</dbReference>
<reference evidence="4" key="1">
    <citation type="journal article" date="2019" name="Sci. Rep.">
        <title>Draft genome of Tanacetum cinerariifolium, the natural source of mosquito coil.</title>
        <authorList>
            <person name="Yamashiro T."/>
            <person name="Shiraishi A."/>
            <person name="Satake H."/>
            <person name="Nakayama K."/>
        </authorList>
    </citation>
    <scope>NUCLEOTIDE SEQUENCE</scope>
</reference>
<dbReference type="InterPro" id="IPR000477">
    <property type="entry name" value="RT_dom"/>
</dbReference>
<dbReference type="EMBL" id="BKCJ010001789">
    <property type="protein sequence ID" value="GEU44033.1"/>
    <property type="molecule type" value="Genomic_DNA"/>
</dbReference>
<comment type="caution">
    <text evidence="4">The sequence shown here is derived from an EMBL/GenBank/DDBJ whole genome shotgun (WGS) entry which is preliminary data.</text>
</comment>
<gene>
    <name evidence="4" type="ORF">Tci_016011</name>
</gene>
<dbReference type="PANTHER" id="PTHR33116:SF76">
    <property type="entry name" value="DUF4283 DOMAIN-CONTAINING PROTEIN"/>
    <property type="match status" value="1"/>
</dbReference>
<evidence type="ECO:0000256" key="1">
    <source>
        <dbReference type="SAM" id="MobiDB-lite"/>
    </source>
</evidence>
<feature type="transmembrane region" description="Helical" evidence="2">
    <location>
        <begin position="832"/>
        <end position="858"/>
    </location>
</feature>
<name>A0A6L2K3V3_TANCI</name>
<feature type="transmembrane region" description="Helical" evidence="2">
    <location>
        <begin position="879"/>
        <end position="899"/>
    </location>
</feature>
<evidence type="ECO:0000313" key="4">
    <source>
        <dbReference type="EMBL" id="GEU44033.1"/>
    </source>
</evidence>
<dbReference type="Gene3D" id="3.60.10.10">
    <property type="entry name" value="Endonuclease/exonuclease/phosphatase"/>
    <property type="match status" value="1"/>
</dbReference>
<feature type="domain" description="Reverse transcriptase" evidence="3">
    <location>
        <begin position="735"/>
        <end position="898"/>
    </location>
</feature>
<dbReference type="AlphaFoldDB" id="A0A6L2K3V3"/>
<keyword evidence="2" id="KW-0472">Membrane</keyword>
<evidence type="ECO:0000259" key="3">
    <source>
        <dbReference type="Pfam" id="PF00078"/>
    </source>
</evidence>
<dbReference type="Pfam" id="PF00078">
    <property type="entry name" value="RVT_1"/>
    <property type="match status" value="1"/>
</dbReference>
<dbReference type="InterPro" id="IPR036691">
    <property type="entry name" value="Endo/exonu/phosph_ase_sf"/>
</dbReference>
<keyword evidence="2" id="KW-0812">Transmembrane</keyword>
<keyword evidence="2" id="KW-1133">Transmembrane helix</keyword>
<feature type="region of interest" description="Disordered" evidence="1">
    <location>
        <begin position="1"/>
        <end position="35"/>
    </location>
</feature>
<protein>
    <recommendedName>
        <fullName evidence="3">Reverse transcriptase domain-containing protein</fullName>
    </recommendedName>
</protein>
<evidence type="ECO:0000256" key="2">
    <source>
        <dbReference type="SAM" id="Phobius"/>
    </source>
</evidence>
<dbReference type="PANTHER" id="PTHR33116">
    <property type="entry name" value="REVERSE TRANSCRIPTASE ZINC-BINDING DOMAIN-CONTAINING PROTEIN-RELATED-RELATED"/>
    <property type="match status" value="1"/>
</dbReference>
<proteinExistence type="predicted"/>
<dbReference type="CDD" id="cd01650">
    <property type="entry name" value="RT_nLTR_like"/>
    <property type="match status" value="1"/>
</dbReference>